<accession>A0A258FJB7</accession>
<evidence type="ECO:0000256" key="1">
    <source>
        <dbReference type="ARBA" id="ARBA00004442"/>
    </source>
</evidence>
<evidence type="ECO:0008006" key="6">
    <source>
        <dbReference type="Google" id="ProtNLM"/>
    </source>
</evidence>
<evidence type="ECO:0000256" key="2">
    <source>
        <dbReference type="ARBA" id="ARBA00023136"/>
    </source>
</evidence>
<dbReference type="AlphaFoldDB" id="A0A258FJB7"/>
<evidence type="ECO:0000313" key="5">
    <source>
        <dbReference type="Proteomes" id="UP000215595"/>
    </source>
</evidence>
<dbReference type="InterPro" id="IPR036942">
    <property type="entry name" value="Beta-barrel_TonB_sf"/>
</dbReference>
<dbReference type="Gene3D" id="2.40.170.20">
    <property type="entry name" value="TonB-dependent receptor, beta-barrel domain"/>
    <property type="match status" value="1"/>
</dbReference>
<gene>
    <name evidence="4" type="ORF">B7Z01_11420</name>
</gene>
<keyword evidence="3" id="KW-0998">Cell outer membrane</keyword>
<comment type="caution">
    <text evidence="4">The sequence shown here is derived from an EMBL/GenBank/DDBJ whole genome shotgun (WGS) entry which is preliminary data.</text>
</comment>
<name>A0A258FJB7_9CAUL</name>
<sequence length="69" mass="7549">MPRVSAQHYIDIAFSLDLERAGVSLYGGVNNVLDNDPPTLGSSQQQANTYPSTYDALGPEFFLGARVRF</sequence>
<dbReference type="SUPFAM" id="SSF56935">
    <property type="entry name" value="Porins"/>
    <property type="match status" value="1"/>
</dbReference>
<keyword evidence="2" id="KW-0472">Membrane</keyword>
<evidence type="ECO:0000313" key="4">
    <source>
        <dbReference type="EMBL" id="OYX32219.1"/>
    </source>
</evidence>
<evidence type="ECO:0000256" key="3">
    <source>
        <dbReference type="ARBA" id="ARBA00023237"/>
    </source>
</evidence>
<protein>
    <recommendedName>
        <fullName evidence="6">TonB-dependent receptor-like beta-barrel domain-containing protein</fullName>
    </recommendedName>
</protein>
<dbReference type="Proteomes" id="UP000215595">
    <property type="component" value="Unassembled WGS sequence"/>
</dbReference>
<dbReference type="GO" id="GO:0009279">
    <property type="term" value="C:cell outer membrane"/>
    <property type="evidence" value="ECO:0007669"/>
    <property type="project" value="UniProtKB-SubCell"/>
</dbReference>
<comment type="subcellular location">
    <subcellularLocation>
        <location evidence="1">Cell outer membrane</location>
    </subcellularLocation>
</comment>
<dbReference type="EMBL" id="NCEB01000024">
    <property type="protein sequence ID" value="OYX32219.1"/>
    <property type="molecule type" value="Genomic_DNA"/>
</dbReference>
<organism evidence="4 5">
    <name type="scientific">Brevundimonas subvibrioides</name>
    <dbReference type="NCBI Taxonomy" id="74313"/>
    <lineage>
        <taxon>Bacteria</taxon>
        <taxon>Pseudomonadati</taxon>
        <taxon>Pseudomonadota</taxon>
        <taxon>Alphaproteobacteria</taxon>
        <taxon>Caulobacterales</taxon>
        <taxon>Caulobacteraceae</taxon>
        <taxon>Brevundimonas</taxon>
    </lineage>
</organism>
<reference evidence="4 5" key="1">
    <citation type="submission" date="2017-03" db="EMBL/GenBank/DDBJ databases">
        <title>Lifting the veil on microbial sulfur biogeochemistry in mining wastewaters.</title>
        <authorList>
            <person name="Kantor R.S."/>
            <person name="Colenbrander Nelson T."/>
            <person name="Marshall S."/>
            <person name="Bennett D."/>
            <person name="Apte S."/>
            <person name="Camacho D."/>
            <person name="Thomas B.C."/>
            <person name="Warren L.A."/>
            <person name="Banfield J.F."/>
        </authorList>
    </citation>
    <scope>NUCLEOTIDE SEQUENCE [LARGE SCALE GENOMIC DNA]</scope>
    <source>
        <strain evidence="4">32-69-9</strain>
    </source>
</reference>
<proteinExistence type="predicted"/>